<name>A0ABQ2GV79_9DEIO</name>
<proteinExistence type="predicted"/>
<evidence type="ECO:0000256" key="1">
    <source>
        <dbReference type="SAM" id="MobiDB-lite"/>
    </source>
</evidence>
<keyword evidence="3" id="KW-1185">Reference proteome</keyword>
<feature type="compositionally biased region" description="Low complexity" evidence="1">
    <location>
        <begin position="168"/>
        <end position="178"/>
    </location>
</feature>
<organism evidence="2 3">
    <name type="scientific">Deinococcus aerophilus</name>
    <dbReference type="NCBI Taxonomy" id="522488"/>
    <lineage>
        <taxon>Bacteria</taxon>
        <taxon>Thermotogati</taxon>
        <taxon>Deinococcota</taxon>
        <taxon>Deinococci</taxon>
        <taxon>Deinococcales</taxon>
        <taxon>Deinococcaceae</taxon>
        <taxon>Deinococcus</taxon>
    </lineage>
</organism>
<dbReference type="EMBL" id="BMOM01000021">
    <property type="protein sequence ID" value="GGM15120.1"/>
    <property type="molecule type" value="Genomic_DNA"/>
</dbReference>
<feature type="compositionally biased region" description="Basic and acidic residues" evidence="1">
    <location>
        <begin position="239"/>
        <end position="248"/>
    </location>
</feature>
<comment type="caution">
    <text evidence="2">The sequence shown here is derived from an EMBL/GenBank/DDBJ whole genome shotgun (WGS) entry which is preliminary data.</text>
</comment>
<feature type="region of interest" description="Disordered" evidence="1">
    <location>
        <begin position="130"/>
        <end position="248"/>
    </location>
</feature>
<evidence type="ECO:0000313" key="3">
    <source>
        <dbReference type="Proteomes" id="UP000661918"/>
    </source>
</evidence>
<accession>A0ABQ2GV79</accession>
<reference evidence="3" key="1">
    <citation type="journal article" date="2019" name="Int. J. Syst. Evol. Microbiol.">
        <title>The Global Catalogue of Microorganisms (GCM) 10K type strain sequencing project: providing services to taxonomists for standard genome sequencing and annotation.</title>
        <authorList>
            <consortium name="The Broad Institute Genomics Platform"/>
            <consortium name="The Broad Institute Genome Sequencing Center for Infectious Disease"/>
            <person name="Wu L."/>
            <person name="Ma J."/>
        </authorList>
    </citation>
    <scope>NUCLEOTIDE SEQUENCE [LARGE SCALE GENOMIC DNA]</scope>
    <source>
        <strain evidence="3">JCM 15443</strain>
    </source>
</reference>
<gene>
    <name evidence="2" type="ORF">GCM10010841_24520</name>
</gene>
<evidence type="ECO:0000313" key="2">
    <source>
        <dbReference type="EMBL" id="GGM15120.1"/>
    </source>
</evidence>
<evidence type="ECO:0008006" key="4">
    <source>
        <dbReference type="Google" id="ProtNLM"/>
    </source>
</evidence>
<sequence>MADYDYMNPRTEREEARERLKESIDALADRANLQLQMQKEPAKLLGGASAVGAVIGLVIGRQFRRSKKIYVDAESPVKHQQALIKAQKSDKGGVGGVGGALVATLGTLAVKTLTDRVLAPKLEELANSLLEKAGESPKTTPGKAASGRPERSALPSKPAAQTPRPMGTASTSSAATASFLKSAPDGAARPSPNVAESYAQQAPAAGSTPPQAVNPEHPGVVPTPKSVVEAKAQGSVIAPEEKSNPNRH</sequence>
<dbReference type="Proteomes" id="UP000661918">
    <property type="component" value="Unassembled WGS sequence"/>
</dbReference>
<protein>
    <recommendedName>
        <fullName evidence="4">DUF3618 domain-containing protein</fullName>
    </recommendedName>
</protein>
<dbReference type="RefSeq" id="WP_188904651.1">
    <property type="nucleotide sequence ID" value="NZ_BMOM01000021.1"/>
</dbReference>